<gene>
    <name evidence="4" type="ORF">CRP01_02020</name>
</gene>
<proteinExistence type="predicted"/>
<reference evidence="4 5" key="1">
    <citation type="submission" date="2017-10" db="EMBL/GenBank/DDBJ databases">
        <title>The draft genome sequence of Lewinella nigricans NBRC 102662.</title>
        <authorList>
            <person name="Wang K."/>
        </authorList>
    </citation>
    <scope>NUCLEOTIDE SEQUENCE [LARGE SCALE GENOMIC DNA]</scope>
    <source>
        <strain evidence="4 5">NBRC 102662</strain>
    </source>
</reference>
<feature type="domain" description="DUF5616" evidence="3">
    <location>
        <begin position="91"/>
        <end position="228"/>
    </location>
</feature>
<evidence type="ECO:0008006" key="6">
    <source>
        <dbReference type="Google" id="ProtNLM"/>
    </source>
</evidence>
<dbReference type="Proteomes" id="UP000223913">
    <property type="component" value="Unassembled WGS sequence"/>
</dbReference>
<dbReference type="AlphaFoldDB" id="A0A2D0NHZ0"/>
<organism evidence="4 5">
    <name type="scientific">Flavilitoribacter nigricans (strain ATCC 23147 / DSM 23189 / NBRC 102662 / NCIMB 1420 / SS-2)</name>
    <name type="common">Lewinella nigricans</name>
    <dbReference type="NCBI Taxonomy" id="1122177"/>
    <lineage>
        <taxon>Bacteria</taxon>
        <taxon>Pseudomonadati</taxon>
        <taxon>Bacteroidota</taxon>
        <taxon>Saprospiria</taxon>
        <taxon>Saprospirales</taxon>
        <taxon>Lewinellaceae</taxon>
        <taxon>Flavilitoribacter</taxon>
    </lineage>
</organism>
<feature type="region of interest" description="Disordered" evidence="1">
    <location>
        <begin position="1"/>
        <end position="24"/>
    </location>
</feature>
<comment type="caution">
    <text evidence="4">The sequence shown here is derived from an EMBL/GenBank/DDBJ whole genome shotgun (WGS) entry which is preliminary data.</text>
</comment>
<dbReference type="Pfam" id="PF04256">
    <property type="entry name" value="DUF434"/>
    <property type="match status" value="1"/>
</dbReference>
<dbReference type="InterPro" id="IPR007368">
    <property type="entry name" value="DUF434"/>
</dbReference>
<name>A0A2D0NHZ0_FLAN2</name>
<accession>A0A2D0NHZ0</accession>
<dbReference type="PANTHER" id="PTHR42252:SF1">
    <property type="entry name" value="DUF434 DOMAIN-CONTAINING PROTEIN"/>
    <property type="match status" value="1"/>
</dbReference>
<feature type="compositionally biased region" description="Basic residues" evidence="1">
    <location>
        <begin position="1"/>
        <end position="16"/>
    </location>
</feature>
<evidence type="ECO:0000256" key="1">
    <source>
        <dbReference type="SAM" id="MobiDB-lite"/>
    </source>
</evidence>
<evidence type="ECO:0000259" key="3">
    <source>
        <dbReference type="Pfam" id="PF18481"/>
    </source>
</evidence>
<keyword evidence="5" id="KW-1185">Reference proteome</keyword>
<evidence type="ECO:0000313" key="4">
    <source>
        <dbReference type="EMBL" id="PHN08122.1"/>
    </source>
</evidence>
<evidence type="ECO:0000259" key="2">
    <source>
        <dbReference type="Pfam" id="PF04256"/>
    </source>
</evidence>
<dbReference type="OrthoDB" id="5372493at2"/>
<evidence type="ECO:0000313" key="5">
    <source>
        <dbReference type="Proteomes" id="UP000223913"/>
    </source>
</evidence>
<protein>
    <recommendedName>
        <fullName evidence="6">DUF434 domain-containing protein</fullName>
    </recommendedName>
</protein>
<sequence length="243" mass="27569">MKKLKLLNTPKRNRGQHPKDASLFGPKSRSAVLEAVEDHSHLLTRGYGTNSALELVGNRYRLNKRQRKAVMRMSASDQELRRRQSKALQAEEIRGQAVAIDGFNLLILLESALSGAYIFPCRDGLYRDISSVHGSYKRVVKTETAITLVGDTLQELGTGPVRWLLDRPISNSGRLKTFLLELSEQNHYHWEVELVFNPDKVLAEGDAVVISSDGWVLDECRHWYNLGRQIVDQHLPEAKMLKL</sequence>
<dbReference type="EMBL" id="PDUD01000002">
    <property type="protein sequence ID" value="PHN08122.1"/>
    <property type="molecule type" value="Genomic_DNA"/>
</dbReference>
<dbReference type="PANTHER" id="PTHR42252">
    <property type="entry name" value="DUF5616 DOMAIN-CONTAINING PROTEIN"/>
    <property type="match status" value="1"/>
</dbReference>
<feature type="domain" description="DUF434" evidence="2">
    <location>
        <begin position="33"/>
        <end position="86"/>
    </location>
</feature>
<dbReference type="Pfam" id="PF18481">
    <property type="entry name" value="DUF5616"/>
    <property type="match status" value="1"/>
</dbReference>
<dbReference type="InterPro" id="IPR041652">
    <property type="entry name" value="DUF5616"/>
</dbReference>
<dbReference type="RefSeq" id="WP_099148325.1">
    <property type="nucleotide sequence ID" value="NZ_PDUD01000002.1"/>
</dbReference>